<dbReference type="PANTHER" id="PTHR31760:SF0">
    <property type="entry name" value="S-ADENOSYL-L-METHIONINE-DEPENDENT METHYLTRANSFERASES SUPERFAMILY PROTEIN"/>
    <property type="match status" value="1"/>
</dbReference>
<protein>
    <recommendedName>
        <fullName evidence="6">Ribosomal RNA small subunit methyltransferase G</fullName>
        <ecNumber evidence="6">2.1.1.170</ecNumber>
    </recommendedName>
    <alternativeName>
        <fullName evidence="6">16S rRNA 7-methylguanosine methyltransferase</fullName>
        <shortName evidence="6">16S rRNA m7G methyltransferase</shortName>
    </alternativeName>
</protein>
<evidence type="ECO:0000256" key="6">
    <source>
        <dbReference type="HAMAP-Rule" id="MF_00074"/>
    </source>
</evidence>
<dbReference type="AlphaFoldDB" id="A0A395JQX9"/>
<dbReference type="EMBL" id="QNRT01000001">
    <property type="protein sequence ID" value="RBP53773.1"/>
    <property type="molecule type" value="Genomic_DNA"/>
</dbReference>
<comment type="catalytic activity">
    <reaction evidence="6">
        <text>guanosine(527) in 16S rRNA + S-adenosyl-L-methionine = N(7)-methylguanosine(527) in 16S rRNA + S-adenosyl-L-homocysteine</text>
        <dbReference type="Rhea" id="RHEA:42732"/>
        <dbReference type="Rhea" id="RHEA-COMP:10209"/>
        <dbReference type="Rhea" id="RHEA-COMP:10210"/>
        <dbReference type="ChEBI" id="CHEBI:57856"/>
        <dbReference type="ChEBI" id="CHEBI:59789"/>
        <dbReference type="ChEBI" id="CHEBI:74269"/>
        <dbReference type="ChEBI" id="CHEBI:74480"/>
        <dbReference type="EC" id="2.1.1.170"/>
    </reaction>
</comment>
<feature type="binding site" evidence="6">
    <location>
        <position position="86"/>
    </location>
    <ligand>
        <name>S-adenosyl-L-methionine</name>
        <dbReference type="ChEBI" id="CHEBI:59789"/>
    </ligand>
</feature>
<dbReference type="InParanoid" id="A0A395JQX9"/>
<dbReference type="PIRSF" id="PIRSF003078">
    <property type="entry name" value="GidB"/>
    <property type="match status" value="1"/>
</dbReference>
<evidence type="ECO:0000313" key="7">
    <source>
        <dbReference type="EMBL" id="RBP53773.1"/>
    </source>
</evidence>
<comment type="caution">
    <text evidence="6">Lacks conserved residue(s) required for the propagation of feature annotation.</text>
</comment>
<evidence type="ECO:0000256" key="4">
    <source>
        <dbReference type="ARBA" id="ARBA00022679"/>
    </source>
</evidence>
<dbReference type="GO" id="GO:0005829">
    <property type="term" value="C:cytosol"/>
    <property type="evidence" value="ECO:0007669"/>
    <property type="project" value="TreeGrafter"/>
</dbReference>
<proteinExistence type="inferred from homology"/>
<evidence type="ECO:0000256" key="3">
    <source>
        <dbReference type="ARBA" id="ARBA00022603"/>
    </source>
</evidence>
<evidence type="ECO:0000256" key="1">
    <source>
        <dbReference type="ARBA" id="ARBA00022490"/>
    </source>
</evidence>
<accession>A0A395JQX9</accession>
<reference evidence="7 8" key="1">
    <citation type="submission" date="2018-06" db="EMBL/GenBank/DDBJ databases">
        <title>Genomic Encyclopedia of Type Strains, Phase IV (KMG-IV): sequencing the most valuable type-strain genomes for metagenomic binning, comparative biology and taxonomic classification.</title>
        <authorList>
            <person name="Goeker M."/>
        </authorList>
    </citation>
    <scope>NUCLEOTIDE SEQUENCE [LARGE SCALE GENOMIC DNA]</scope>
    <source>
        <strain evidence="7 8">DSM 24032</strain>
    </source>
</reference>
<dbReference type="NCBIfam" id="TIGR00138">
    <property type="entry name" value="rsmG_gidB"/>
    <property type="match status" value="1"/>
</dbReference>
<keyword evidence="5 6" id="KW-0949">S-adenosyl-L-methionine</keyword>
<dbReference type="Gene3D" id="3.40.50.150">
    <property type="entry name" value="Vaccinia Virus protein VP39"/>
    <property type="match status" value="1"/>
</dbReference>
<keyword evidence="4 6" id="KW-0808">Transferase</keyword>
<name>A0A395JQX9_9GAMM</name>
<comment type="similarity">
    <text evidence="6">Belongs to the methyltransferase superfamily. RNA methyltransferase RsmG family.</text>
</comment>
<dbReference type="PANTHER" id="PTHR31760">
    <property type="entry name" value="S-ADENOSYL-L-METHIONINE-DEPENDENT METHYLTRANSFERASES SUPERFAMILY PROTEIN"/>
    <property type="match status" value="1"/>
</dbReference>
<dbReference type="OrthoDB" id="9808773at2"/>
<dbReference type="InterPro" id="IPR029063">
    <property type="entry name" value="SAM-dependent_MTases_sf"/>
</dbReference>
<comment type="subcellular location">
    <subcellularLocation>
        <location evidence="6">Cytoplasm</location>
    </subcellularLocation>
</comment>
<gene>
    <name evidence="6" type="primary">rsmG</name>
    <name evidence="7" type="ORF">DFR28_1011162</name>
</gene>
<keyword evidence="3 6" id="KW-0489">Methyltransferase</keyword>
<dbReference type="Pfam" id="PF02527">
    <property type="entry name" value="GidB"/>
    <property type="match status" value="1"/>
</dbReference>
<keyword evidence="2 6" id="KW-0698">rRNA processing</keyword>
<dbReference type="EC" id="2.1.1.170" evidence="6"/>
<dbReference type="FunCoup" id="A0A395JQX9">
    <property type="interactions" value="490"/>
</dbReference>
<feature type="binding site" evidence="6">
    <location>
        <begin position="137"/>
        <end position="138"/>
    </location>
    <ligand>
        <name>S-adenosyl-L-methionine</name>
        <dbReference type="ChEBI" id="CHEBI:59789"/>
    </ligand>
</feature>
<dbReference type="SUPFAM" id="SSF53335">
    <property type="entry name" value="S-adenosyl-L-methionine-dependent methyltransferases"/>
    <property type="match status" value="1"/>
</dbReference>
<evidence type="ECO:0000313" key="8">
    <source>
        <dbReference type="Proteomes" id="UP000253083"/>
    </source>
</evidence>
<feature type="binding site" evidence="6">
    <location>
        <position position="91"/>
    </location>
    <ligand>
        <name>S-adenosyl-L-methionine</name>
        <dbReference type="ChEBI" id="CHEBI:59789"/>
    </ligand>
</feature>
<sequence length="219" mass="24265">MNDFQTKQEQHAYLAGRIKSGLDTLDVSYGEEAIDKLVVFMELLAEWNKTHNLTAVDDLEEMLSVHIFDCASIRPYVKGASLLDVGSGAGLPGMILAILSPALAVTSVEARNKKAQFQMYAANKLQLKNFTVENVRIEDFHPKEKFGMITARAFSSIENFVNGSRGAIAPNGRWLAMKGVVPKEELKVLKKLNLKFDTFALKVPELDAQRNLIVISAPK</sequence>
<comment type="caution">
    <text evidence="7">The sequence shown here is derived from an EMBL/GenBank/DDBJ whole genome shotgun (WGS) entry which is preliminary data.</text>
</comment>
<evidence type="ECO:0000256" key="5">
    <source>
        <dbReference type="ARBA" id="ARBA00022691"/>
    </source>
</evidence>
<feature type="binding site" evidence="6">
    <location>
        <position position="152"/>
    </location>
    <ligand>
        <name>S-adenosyl-L-methionine</name>
        <dbReference type="ChEBI" id="CHEBI:59789"/>
    </ligand>
</feature>
<dbReference type="GO" id="GO:0070043">
    <property type="term" value="F:rRNA (guanine-N7-)-methyltransferase activity"/>
    <property type="evidence" value="ECO:0007669"/>
    <property type="project" value="UniProtKB-UniRule"/>
</dbReference>
<comment type="function">
    <text evidence="6">Specifically methylates the N7 position of guanine in position 527 of 16S rRNA.</text>
</comment>
<dbReference type="RefSeq" id="WP_113953311.1">
    <property type="nucleotide sequence ID" value="NZ_QNRT01000001.1"/>
</dbReference>
<keyword evidence="1 6" id="KW-0963">Cytoplasm</keyword>
<keyword evidence="8" id="KW-1185">Reference proteome</keyword>
<dbReference type="HAMAP" id="MF_00074">
    <property type="entry name" value="16SrRNA_methyltr_G"/>
    <property type="match status" value="1"/>
</dbReference>
<dbReference type="InterPro" id="IPR003682">
    <property type="entry name" value="rRNA_ssu_MeTfrase_G"/>
</dbReference>
<dbReference type="Proteomes" id="UP000253083">
    <property type="component" value="Unassembled WGS sequence"/>
</dbReference>
<evidence type="ECO:0000256" key="2">
    <source>
        <dbReference type="ARBA" id="ARBA00022552"/>
    </source>
</evidence>
<organism evidence="7 8">
    <name type="scientific">Arenicella xantha</name>
    <dbReference type="NCBI Taxonomy" id="644221"/>
    <lineage>
        <taxon>Bacteria</taxon>
        <taxon>Pseudomonadati</taxon>
        <taxon>Pseudomonadota</taxon>
        <taxon>Gammaproteobacteria</taxon>
        <taxon>Arenicellales</taxon>
        <taxon>Arenicellaceae</taxon>
        <taxon>Arenicella</taxon>
    </lineage>
</organism>